<dbReference type="Pfam" id="PF16326">
    <property type="entry name" value="ABC_tran_CTD"/>
    <property type="match status" value="1"/>
</dbReference>
<dbReference type="InterPro" id="IPR003593">
    <property type="entry name" value="AAA+_ATPase"/>
</dbReference>
<dbReference type="InterPro" id="IPR032524">
    <property type="entry name" value="ABC_tran_C"/>
</dbReference>
<dbReference type="PROSITE" id="PS00211">
    <property type="entry name" value="ABC_TRANSPORTER_1"/>
    <property type="match status" value="2"/>
</dbReference>
<keyword evidence="6" id="KW-1185">Reference proteome</keyword>
<dbReference type="Proteomes" id="UP000029628">
    <property type="component" value="Unassembled WGS sequence"/>
</dbReference>
<feature type="domain" description="ABC transporter" evidence="4">
    <location>
        <begin position="4"/>
        <end position="256"/>
    </location>
</feature>
<dbReference type="Gene3D" id="1.10.287.380">
    <property type="entry name" value="Valyl-tRNA synthetase, C-terminal domain"/>
    <property type="match status" value="1"/>
</dbReference>
<dbReference type="RefSeq" id="WP_038151234.1">
    <property type="nucleotide sequence ID" value="NZ_JRNT01000005.1"/>
</dbReference>
<dbReference type="SMART" id="SM00382">
    <property type="entry name" value="AAA"/>
    <property type="match status" value="2"/>
</dbReference>
<dbReference type="CDD" id="cd03221">
    <property type="entry name" value="ABCF_EF-3"/>
    <property type="match status" value="2"/>
</dbReference>
<dbReference type="GO" id="GO:0016887">
    <property type="term" value="F:ATP hydrolysis activity"/>
    <property type="evidence" value="ECO:0007669"/>
    <property type="project" value="InterPro"/>
</dbReference>
<dbReference type="AlphaFoldDB" id="A0A096ANL1"/>
<keyword evidence="3" id="KW-0067">ATP-binding</keyword>
<proteinExistence type="predicted"/>
<accession>A0A096ANL1</accession>
<keyword evidence="2" id="KW-0547">Nucleotide-binding</keyword>
<evidence type="ECO:0000259" key="4">
    <source>
        <dbReference type="PROSITE" id="PS50893"/>
    </source>
</evidence>
<feature type="domain" description="ABC transporter" evidence="4">
    <location>
        <begin position="322"/>
        <end position="535"/>
    </location>
</feature>
<dbReference type="PANTHER" id="PTHR42855:SF2">
    <property type="entry name" value="DRUG RESISTANCE ABC TRANSPORTER,ATP-BINDING PROTEIN"/>
    <property type="match status" value="1"/>
</dbReference>
<dbReference type="Pfam" id="PF00005">
    <property type="entry name" value="ABC_tran"/>
    <property type="match status" value="2"/>
</dbReference>
<name>A0A096ANL1_9FIRM</name>
<reference evidence="5 6" key="1">
    <citation type="submission" date="2014-07" db="EMBL/GenBank/DDBJ databases">
        <authorList>
            <person name="McCorrison J."/>
            <person name="Sanka R."/>
            <person name="Torralba M."/>
            <person name="Gillis M."/>
            <person name="Haft D.H."/>
            <person name="Methe B."/>
            <person name="Sutton G."/>
            <person name="Nelson K.E."/>
        </authorList>
    </citation>
    <scope>NUCLEOTIDE SEQUENCE [LARGE SCALE GENOMIC DNA]</scope>
    <source>
        <strain evidence="5 6">DNF00314</strain>
    </source>
</reference>
<dbReference type="InterPro" id="IPR017871">
    <property type="entry name" value="ABC_transporter-like_CS"/>
</dbReference>
<organism evidence="5 6">
    <name type="scientific">Veillonella montpellierensis DNF00314</name>
    <dbReference type="NCBI Taxonomy" id="1401067"/>
    <lineage>
        <taxon>Bacteria</taxon>
        <taxon>Bacillati</taxon>
        <taxon>Bacillota</taxon>
        <taxon>Negativicutes</taxon>
        <taxon>Veillonellales</taxon>
        <taxon>Veillonellaceae</taxon>
        <taxon>Veillonella</taxon>
    </lineage>
</organism>
<dbReference type="InterPro" id="IPR003439">
    <property type="entry name" value="ABC_transporter-like_ATP-bd"/>
</dbReference>
<evidence type="ECO:0000313" key="6">
    <source>
        <dbReference type="Proteomes" id="UP000029628"/>
    </source>
</evidence>
<sequence>MERIQMIGLEKSFGIDQIFSNVSFEIKQGERIGLVGPNGAGKSTLMKCILGLEELDKGQVVKNGTVKIGYLQQDVNLGDSSLEEEIQSAWADIHHLERQLEELTSYMACHESSQEELQRLDYLQNRLEWFGGYEYELKTKRIIKGLGFSDSDLRKSANEFSGGQKTRINLAKALVRSPDFLFLDEPTNHLDMDMLEWLENYLSSYKGGILVISHDRYFLDHIVTSVVELEQCKINVFKGNYTKYINQRAHAMKAMAAAYEKQQEYIKKTEAYIDKYRAGIKSKMARGRQSQLNRLERIEAPVITEQIAFTFPKPSMSADKVLILDDVTVGYDRQQPIASGLSTVVRRGETVALIGPNGAGKSTLVKTIMGDIAPIDGTITVGNRVEVGYFSQEHETLHPQWQVIDEVKSYFDGSEEKARHVLGRFLFRGDDVFKRIKDLSGGEQARVALLKIFLEGNNFLILDEPTNHLDIGTREVVEKALQDFEGTCFVISHDRYFLDQITTRTLALKDGHITEYIGNYSYYKEKIKEQEFLSQQHKEGIIQNTNDNKVGESTISTRKKLEDSDDTSIMDTHIFKPTNSYMAEKKIGEVEMNIARAEATIKMYETQLMDPALQSDIGELKRVACELEMEKKELDHLYEVWETLMGGE</sequence>
<dbReference type="FunFam" id="3.40.50.300:FF:000309">
    <property type="entry name" value="ABC transporter ATP-binding protein"/>
    <property type="match status" value="1"/>
</dbReference>
<evidence type="ECO:0000313" key="5">
    <source>
        <dbReference type="EMBL" id="KGF48271.1"/>
    </source>
</evidence>
<protein>
    <submittedName>
        <fullName evidence="5">ABC transporter</fullName>
    </submittedName>
</protein>
<dbReference type="eggNOG" id="COG0488">
    <property type="taxonomic scope" value="Bacteria"/>
</dbReference>
<keyword evidence="1" id="KW-0677">Repeat</keyword>
<dbReference type="PROSITE" id="PS50893">
    <property type="entry name" value="ABC_TRANSPORTER_2"/>
    <property type="match status" value="2"/>
</dbReference>
<dbReference type="Gene3D" id="3.40.50.300">
    <property type="entry name" value="P-loop containing nucleotide triphosphate hydrolases"/>
    <property type="match status" value="2"/>
</dbReference>
<dbReference type="InterPro" id="IPR032781">
    <property type="entry name" value="ABC_tran_Xtn"/>
</dbReference>
<dbReference type="FunFam" id="3.40.50.300:FF:000011">
    <property type="entry name" value="Putative ABC transporter ATP-binding component"/>
    <property type="match status" value="1"/>
</dbReference>
<dbReference type="InterPro" id="IPR027417">
    <property type="entry name" value="P-loop_NTPase"/>
</dbReference>
<dbReference type="InterPro" id="IPR037118">
    <property type="entry name" value="Val-tRNA_synth_C_sf"/>
</dbReference>
<dbReference type="EMBL" id="JRNT01000005">
    <property type="protein sequence ID" value="KGF48271.1"/>
    <property type="molecule type" value="Genomic_DNA"/>
</dbReference>
<dbReference type="GO" id="GO:0003677">
    <property type="term" value="F:DNA binding"/>
    <property type="evidence" value="ECO:0007669"/>
    <property type="project" value="InterPro"/>
</dbReference>
<dbReference type="Pfam" id="PF12848">
    <property type="entry name" value="ABC_tran_Xtn"/>
    <property type="match status" value="1"/>
</dbReference>
<evidence type="ECO:0000256" key="1">
    <source>
        <dbReference type="ARBA" id="ARBA00022737"/>
    </source>
</evidence>
<dbReference type="InterPro" id="IPR051309">
    <property type="entry name" value="ABCF_ATPase"/>
</dbReference>
<gene>
    <name evidence="5" type="ORF">HMPREF0872_01385</name>
</gene>
<evidence type="ECO:0000256" key="3">
    <source>
        <dbReference type="ARBA" id="ARBA00022840"/>
    </source>
</evidence>
<dbReference type="GO" id="GO:0005524">
    <property type="term" value="F:ATP binding"/>
    <property type="evidence" value="ECO:0007669"/>
    <property type="project" value="UniProtKB-KW"/>
</dbReference>
<dbReference type="SUPFAM" id="SSF52540">
    <property type="entry name" value="P-loop containing nucleoside triphosphate hydrolases"/>
    <property type="match status" value="2"/>
</dbReference>
<comment type="caution">
    <text evidence="5">The sequence shown here is derived from an EMBL/GenBank/DDBJ whole genome shotgun (WGS) entry which is preliminary data.</text>
</comment>
<dbReference type="PANTHER" id="PTHR42855">
    <property type="entry name" value="ABC TRANSPORTER ATP-BINDING SUBUNIT"/>
    <property type="match status" value="1"/>
</dbReference>
<evidence type="ECO:0000256" key="2">
    <source>
        <dbReference type="ARBA" id="ARBA00022741"/>
    </source>
</evidence>